<comment type="similarity">
    <text evidence="8">Belongs to the glycosyltransferase 22 family.</text>
</comment>
<feature type="compositionally biased region" description="Basic and acidic residues" evidence="9">
    <location>
        <begin position="521"/>
        <end position="535"/>
    </location>
</feature>
<sequence length="715" mass="82413">MDTRVHDLWEKYDSLIPLVGIFYERLERFTLQAALFIEDSKQLSARHVSTTPGQRKWLLALLTASGPKFFLVNRTETKAHMTKDAKSAATIRRRKHRHRHGDLERFKSCRPSSPTPLEEINEFNEEDEGYLFDDEILGPSVVKKIMSSEKTLFLSLICIRIVNSLMIQTSFVPDEFWQSVEVSHRMVFGYGHLTWEWKNGLRGYLYPSVFAFFYKVFALLGLDSRQMMIKLPRIIQGIIAATGDLYLYKLSWMLCDRATAQWSLFCQMTNWFMLYSTTRTLTNSTETVLVTAALYYFPWPGKPSSRVVSLGMSATIDRVFYGEWTFVQYNFLQFNVLGGGGSFYGTHPWHWYLTQGLPVVMGLHMAPFLMGIRRAKNFVPLFVIIWTIFIYSFLSHKEFRFLMPILPLTFHYGGVFFQSYCKKPKMKRKQIKRVYENVKNDNVRGSQESLVSNGDGSESNTTEISSEQSVLSTETSGIASEASLGTDTEVSKQNYPDEVGPKGTDEKTEHIVDNDDGDTMEGGKDIQEETRDMAKKRDLSANEIIAEMEKKQKESHKNNLTKAKVFVIIILLVNIPASMYFCLIHQRGTIYVMKYIHDASLQHNIDALFLMPCHSTPFYSYIHRNISMRFLTCEPNLQHKENYTDEADVFFNDPVSWLKTEYAGSSRPWPSHLVYFSPLQSDIELYLLQNGYKDCASFFHTHIPEGRVGSHVIAN</sequence>
<dbReference type="EMBL" id="CP111024">
    <property type="protein sequence ID" value="WAR23366.1"/>
    <property type="molecule type" value="Genomic_DNA"/>
</dbReference>
<gene>
    <name evidence="10" type="ORF">MAR_037035</name>
</gene>
<keyword evidence="6 8" id="KW-1133">Transmembrane helix</keyword>
<organism evidence="10 11">
    <name type="scientific">Mya arenaria</name>
    <name type="common">Soft-shell clam</name>
    <dbReference type="NCBI Taxonomy" id="6604"/>
    <lineage>
        <taxon>Eukaryota</taxon>
        <taxon>Metazoa</taxon>
        <taxon>Spiralia</taxon>
        <taxon>Lophotrochozoa</taxon>
        <taxon>Mollusca</taxon>
        <taxon>Bivalvia</taxon>
        <taxon>Autobranchia</taxon>
        <taxon>Heteroconchia</taxon>
        <taxon>Euheterodonta</taxon>
        <taxon>Imparidentia</taxon>
        <taxon>Neoheterodontei</taxon>
        <taxon>Myida</taxon>
        <taxon>Myoidea</taxon>
        <taxon>Myidae</taxon>
        <taxon>Mya</taxon>
    </lineage>
</organism>
<feature type="transmembrane region" description="Helical" evidence="8">
    <location>
        <begin position="401"/>
        <end position="421"/>
    </location>
</feature>
<keyword evidence="2 8" id="KW-0328">Glycosyltransferase</keyword>
<keyword evidence="4 8" id="KW-0812">Transmembrane</keyword>
<reference evidence="10" key="1">
    <citation type="submission" date="2022-11" db="EMBL/GenBank/DDBJ databases">
        <title>Centuries of genome instability and evolution in soft-shell clam transmissible cancer (bioRxiv).</title>
        <authorList>
            <person name="Hart S.F.M."/>
            <person name="Yonemitsu M.A."/>
            <person name="Giersch R.M."/>
            <person name="Beal B.F."/>
            <person name="Arriagada G."/>
            <person name="Davis B.W."/>
            <person name="Ostrander E.A."/>
            <person name="Goff S.P."/>
            <person name="Metzger M.J."/>
        </authorList>
    </citation>
    <scope>NUCLEOTIDE SEQUENCE</scope>
    <source>
        <strain evidence="10">MELC-2E11</strain>
        <tissue evidence="10">Siphon/mantle</tissue>
    </source>
</reference>
<feature type="compositionally biased region" description="Polar residues" evidence="9">
    <location>
        <begin position="445"/>
        <end position="494"/>
    </location>
</feature>
<accession>A0ABY7FW08</accession>
<evidence type="ECO:0000256" key="2">
    <source>
        <dbReference type="ARBA" id="ARBA00022676"/>
    </source>
</evidence>
<name>A0ABY7FW08_MYAAR</name>
<evidence type="ECO:0000256" key="1">
    <source>
        <dbReference type="ARBA" id="ARBA00004477"/>
    </source>
</evidence>
<dbReference type="PANTHER" id="PTHR22760">
    <property type="entry name" value="GLYCOSYLTRANSFERASE"/>
    <property type="match status" value="1"/>
</dbReference>
<evidence type="ECO:0000256" key="9">
    <source>
        <dbReference type="SAM" id="MobiDB-lite"/>
    </source>
</evidence>
<dbReference type="Proteomes" id="UP001164746">
    <property type="component" value="Chromosome 13"/>
</dbReference>
<comment type="subcellular location">
    <subcellularLocation>
        <location evidence="1 8">Endoplasmic reticulum membrane</location>
        <topology evidence="1 8">Multi-pass membrane protein</topology>
    </subcellularLocation>
</comment>
<evidence type="ECO:0000256" key="5">
    <source>
        <dbReference type="ARBA" id="ARBA00022824"/>
    </source>
</evidence>
<feature type="transmembrane region" description="Helical" evidence="8">
    <location>
        <begin position="563"/>
        <end position="581"/>
    </location>
</feature>
<evidence type="ECO:0000313" key="11">
    <source>
        <dbReference type="Proteomes" id="UP001164746"/>
    </source>
</evidence>
<feature type="region of interest" description="Disordered" evidence="9">
    <location>
        <begin position="445"/>
        <end position="535"/>
    </location>
</feature>
<feature type="transmembrane region" description="Helical" evidence="8">
    <location>
        <begin position="152"/>
        <end position="171"/>
    </location>
</feature>
<dbReference type="EC" id="2.4.1.-" evidence="8"/>
<keyword evidence="3" id="KW-0808">Transferase</keyword>
<keyword evidence="7 8" id="KW-0472">Membrane</keyword>
<evidence type="ECO:0000256" key="6">
    <source>
        <dbReference type="ARBA" id="ARBA00022989"/>
    </source>
</evidence>
<protein>
    <recommendedName>
        <fullName evidence="8">Mannosyltransferase</fullName>
        <ecNumber evidence="8">2.4.1.-</ecNumber>
    </recommendedName>
</protein>
<evidence type="ECO:0000256" key="8">
    <source>
        <dbReference type="RuleBase" id="RU363075"/>
    </source>
</evidence>
<feature type="transmembrane region" description="Helical" evidence="8">
    <location>
        <begin position="204"/>
        <end position="222"/>
    </location>
</feature>
<feature type="transmembrane region" description="Helical" evidence="8">
    <location>
        <begin position="377"/>
        <end position="395"/>
    </location>
</feature>
<evidence type="ECO:0000256" key="7">
    <source>
        <dbReference type="ARBA" id="ARBA00023136"/>
    </source>
</evidence>
<proteinExistence type="inferred from homology"/>
<evidence type="ECO:0000256" key="3">
    <source>
        <dbReference type="ARBA" id="ARBA00022679"/>
    </source>
</evidence>
<evidence type="ECO:0000256" key="4">
    <source>
        <dbReference type="ARBA" id="ARBA00022692"/>
    </source>
</evidence>
<evidence type="ECO:0000313" key="10">
    <source>
        <dbReference type="EMBL" id="WAR23366.1"/>
    </source>
</evidence>
<dbReference type="InterPro" id="IPR005599">
    <property type="entry name" value="GPI_mannosylTrfase"/>
</dbReference>
<keyword evidence="11" id="KW-1185">Reference proteome</keyword>
<dbReference type="Pfam" id="PF03901">
    <property type="entry name" value="Glyco_transf_22"/>
    <property type="match status" value="3"/>
</dbReference>
<keyword evidence="5 8" id="KW-0256">Endoplasmic reticulum</keyword>
<feature type="compositionally biased region" description="Basic and acidic residues" evidence="9">
    <location>
        <begin position="499"/>
        <end position="513"/>
    </location>
</feature>
<dbReference type="PANTHER" id="PTHR22760:SF4">
    <property type="entry name" value="GPI MANNOSYLTRANSFERASE 3"/>
    <property type="match status" value="1"/>
</dbReference>